<sequence>MGLSDFLFAIPSATSASTAFRGVIRVGVFSSLLCPMFPFALFSLWRGGATPSKRRDFLFPSLLFCSSSRPSSDLDTFKFPSASDMSESSTSERWWSLTGLRSFPLIRLKRSYSCKPDRREHKPKQKRGGKLSKGVAFSVVEGVAADEWLVDSGSSQHLTGDKSLFDPRDVRGVWPRVHVRGQGNFVGKGKRLG</sequence>
<dbReference type="OrthoDB" id="2596766at2759"/>
<feature type="transmembrane region" description="Helical" evidence="1">
    <location>
        <begin position="26"/>
        <end position="45"/>
    </location>
</feature>
<keyword evidence="3" id="KW-1185">Reference proteome</keyword>
<gene>
    <name evidence="2" type="ORF">KFL_017800010</name>
</gene>
<accession>A0A1Y1IS07</accession>
<dbReference type="EMBL" id="DF238729">
    <property type="protein sequence ID" value="GAQ93665.1"/>
    <property type="molecule type" value="Genomic_DNA"/>
</dbReference>
<evidence type="ECO:0000313" key="2">
    <source>
        <dbReference type="EMBL" id="GAQ93665.1"/>
    </source>
</evidence>
<reference evidence="2 3" key="1">
    <citation type="journal article" date="2014" name="Nat. Commun.">
        <title>Klebsormidium flaccidum genome reveals primary factors for plant terrestrial adaptation.</title>
        <authorList>
            <person name="Hori K."/>
            <person name="Maruyama F."/>
            <person name="Fujisawa T."/>
            <person name="Togashi T."/>
            <person name="Yamamoto N."/>
            <person name="Seo M."/>
            <person name="Sato S."/>
            <person name="Yamada T."/>
            <person name="Mori H."/>
            <person name="Tajima N."/>
            <person name="Moriyama T."/>
            <person name="Ikeuchi M."/>
            <person name="Watanabe M."/>
            <person name="Wada H."/>
            <person name="Kobayashi K."/>
            <person name="Saito M."/>
            <person name="Masuda T."/>
            <person name="Sasaki-Sekimoto Y."/>
            <person name="Mashiguchi K."/>
            <person name="Awai K."/>
            <person name="Shimojima M."/>
            <person name="Masuda S."/>
            <person name="Iwai M."/>
            <person name="Nobusawa T."/>
            <person name="Narise T."/>
            <person name="Kondo S."/>
            <person name="Saito H."/>
            <person name="Sato R."/>
            <person name="Murakawa M."/>
            <person name="Ihara Y."/>
            <person name="Oshima-Yamada Y."/>
            <person name="Ohtaka K."/>
            <person name="Satoh M."/>
            <person name="Sonobe K."/>
            <person name="Ishii M."/>
            <person name="Ohtani R."/>
            <person name="Kanamori-Sato M."/>
            <person name="Honoki R."/>
            <person name="Miyazaki D."/>
            <person name="Mochizuki H."/>
            <person name="Umetsu J."/>
            <person name="Higashi K."/>
            <person name="Shibata D."/>
            <person name="Kamiya Y."/>
            <person name="Sato N."/>
            <person name="Nakamura Y."/>
            <person name="Tabata S."/>
            <person name="Ida S."/>
            <person name="Kurokawa K."/>
            <person name="Ohta H."/>
        </authorList>
    </citation>
    <scope>NUCLEOTIDE SEQUENCE [LARGE SCALE GENOMIC DNA]</scope>
    <source>
        <strain evidence="2 3">NIES-2285</strain>
    </source>
</reference>
<keyword evidence="1" id="KW-0812">Transmembrane</keyword>
<proteinExistence type="predicted"/>
<keyword evidence="1" id="KW-0472">Membrane</keyword>
<evidence type="ECO:0000313" key="3">
    <source>
        <dbReference type="Proteomes" id="UP000054558"/>
    </source>
</evidence>
<protein>
    <submittedName>
        <fullName evidence="2">Uncharacterized protein</fullName>
    </submittedName>
</protein>
<evidence type="ECO:0000256" key="1">
    <source>
        <dbReference type="SAM" id="Phobius"/>
    </source>
</evidence>
<dbReference type="AlphaFoldDB" id="A0A1Y1IS07"/>
<organism evidence="2 3">
    <name type="scientific">Klebsormidium nitens</name>
    <name type="common">Green alga</name>
    <name type="synonym">Ulothrix nitens</name>
    <dbReference type="NCBI Taxonomy" id="105231"/>
    <lineage>
        <taxon>Eukaryota</taxon>
        <taxon>Viridiplantae</taxon>
        <taxon>Streptophyta</taxon>
        <taxon>Klebsormidiophyceae</taxon>
        <taxon>Klebsormidiales</taxon>
        <taxon>Klebsormidiaceae</taxon>
        <taxon>Klebsormidium</taxon>
    </lineage>
</organism>
<dbReference type="Proteomes" id="UP000054558">
    <property type="component" value="Unassembled WGS sequence"/>
</dbReference>
<keyword evidence="1" id="KW-1133">Transmembrane helix</keyword>
<name>A0A1Y1IS07_KLENI</name>